<dbReference type="SUPFAM" id="SSF48452">
    <property type="entry name" value="TPR-like"/>
    <property type="match status" value="1"/>
</dbReference>
<evidence type="ECO:0000313" key="1">
    <source>
        <dbReference type="EMBL" id="GGT36566.1"/>
    </source>
</evidence>
<dbReference type="Proteomes" id="UP000619486">
    <property type="component" value="Unassembled WGS sequence"/>
</dbReference>
<organism evidence="1 2">
    <name type="scientific">Streptomyces purpureus</name>
    <dbReference type="NCBI Taxonomy" id="1951"/>
    <lineage>
        <taxon>Bacteria</taxon>
        <taxon>Bacillati</taxon>
        <taxon>Actinomycetota</taxon>
        <taxon>Actinomycetes</taxon>
        <taxon>Kitasatosporales</taxon>
        <taxon>Streptomycetaceae</taxon>
        <taxon>Streptomyces</taxon>
    </lineage>
</organism>
<name>A0A918H5M4_9ACTN</name>
<dbReference type="InterPro" id="IPR011990">
    <property type="entry name" value="TPR-like_helical_dom_sf"/>
</dbReference>
<dbReference type="AlphaFoldDB" id="A0A918H5M4"/>
<dbReference type="RefSeq" id="WP_189202282.1">
    <property type="nucleotide sequence ID" value="NZ_BMQQ01000011.1"/>
</dbReference>
<evidence type="ECO:0000313" key="2">
    <source>
        <dbReference type="Proteomes" id="UP000619486"/>
    </source>
</evidence>
<dbReference type="EMBL" id="BMQQ01000011">
    <property type="protein sequence ID" value="GGT36566.1"/>
    <property type="molecule type" value="Genomic_DNA"/>
</dbReference>
<gene>
    <name evidence="1" type="ORF">GCM10014713_32860</name>
</gene>
<reference evidence="1" key="2">
    <citation type="submission" date="2020-09" db="EMBL/GenBank/DDBJ databases">
        <authorList>
            <person name="Sun Q."/>
            <person name="Ohkuma M."/>
        </authorList>
    </citation>
    <scope>NUCLEOTIDE SEQUENCE</scope>
    <source>
        <strain evidence="1">JCM 3172</strain>
    </source>
</reference>
<comment type="caution">
    <text evidence="1">The sequence shown here is derived from an EMBL/GenBank/DDBJ whole genome shotgun (WGS) entry which is preliminary data.</text>
</comment>
<proteinExistence type="predicted"/>
<reference evidence="1" key="1">
    <citation type="journal article" date="2014" name="Int. J. Syst. Evol. Microbiol.">
        <title>Complete genome sequence of Corynebacterium casei LMG S-19264T (=DSM 44701T), isolated from a smear-ripened cheese.</title>
        <authorList>
            <consortium name="US DOE Joint Genome Institute (JGI-PGF)"/>
            <person name="Walter F."/>
            <person name="Albersmeier A."/>
            <person name="Kalinowski J."/>
            <person name="Ruckert C."/>
        </authorList>
    </citation>
    <scope>NUCLEOTIDE SEQUENCE</scope>
    <source>
        <strain evidence="1">JCM 3172</strain>
    </source>
</reference>
<protein>
    <recommendedName>
        <fullName evidence="3">Regulatory protein</fullName>
    </recommendedName>
</protein>
<sequence>MGNRAPNVGLAGLLSAANWTQGQLAAQVNRIGTEAGHSVGCTKFNVNKWVGGTIPRKHIRPLILEAFARKLARPVTHEEAGWPPPVAESGVPTLGEGDTVEGLVSTGRADMDPERRKFLATSLYSAALPIPMFRELVDREESNAAGRTTRIGAGEVATVRTMTERIADILDELGGAHARPMAAAFLVNTVAPYLRADAPESVKSSMLAAASDLVYLTGWMAMYERDHGLGQRYYLRALKLAGAANDHVTYCRTLRGMALQAANLKHASKALELADSAAEAAPKAGPRLHAFLAGQQAHGAALVGDRRQAFARLRETEAALSKADNRRDAIGGYDLAAYFFHVSSVNYALGDIPTSVKAMQDSNRVRPPVERQGRAHANGLLAQRQLEMGHLEAACGTWGKFLDDYEQLSSSRADEHFEIMERRLRSYQTHRAARELRERAVELARRKAAA</sequence>
<accession>A0A918H5M4</accession>
<keyword evidence="2" id="KW-1185">Reference proteome</keyword>
<evidence type="ECO:0008006" key="3">
    <source>
        <dbReference type="Google" id="ProtNLM"/>
    </source>
</evidence>